<name>A0ABR7JNT6_9FIRM</name>
<accession>A0ABR7JNT6</accession>
<dbReference type="InterPro" id="IPR001226">
    <property type="entry name" value="Flavodoxin_CS"/>
</dbReference>
<dbReference type="Proteomes" id="UP000609849">
    <property type="component" value="Unassembled WGS sequence"/>
</dbReference>
<protein>
    <submittedName>
        <fullName evidence="2">Flavodoxin</fullName>
    </submittedName>
</protein>
<proteinExistence type="predicted"/>
<dbReference type="RefSeq" id="WP_153926094.1">
    <property type="nucleotide sequence ID" value="NZ_JACRWE010000003.1"/>
</dbReference>
<dbReference type="PANTHER" id="PTHR38030:SF2">
    <property type="entry name" value="PROTOPORPHYRINOGEN IX DEHYDROGENASE [QUINONE]"/>
    <property type="match status" value="1"/>
</dbReference>
<sequence length="182" mass="20947">MDTKNKVAVIYKSKYGSTKKYAGWIAIKLDADLYELSDVINSNLQDYETIIYGSSLHAGKIKGLNFITKNYDKIKDKNIIIFTVGLSKCNNKTIEKIADDNFNEEVLNNIRLFYLKGAFDYKNLTIIDKIMMKGLKKSLENKSYNELEEGDKKFLRDFYSPMDFTNKKSVTPIVELVSSFEV</sequence>
<dbReference type="InterPro" id="IPR026816">
    <property type="entry name" value="Flavodoxin_dom"/>
</dbReference>
<evidence type="ECO:0000313" key="2">
    <source>
        <dbReference type="EMBL" id="MBC5996567.1"/>
    </source>
</evidence>
<dbReference type="PANTHER" id="PTHR38030">
    <property type="entry name" value="PROTOPORPHYRINOGEN IX DEHYDROGENASE [MENAQUINONE]"/>
    <property type="match status" value="1"/>
</dbReference>
<feature type="domain" description="Flavodoxin" evidence="1">
    <location>
        <begin position="9"/>
        <end position="142"/>
    </location>
</feature>
<comment type="caution">
    <text evidence="2">The sequence shown here is derived from an EMBL/GenBank/DDBJ whole genome shotgun (WGS) entry which is preliminary data.</text>
</comment>
<gene>
    <name evidence="2" type="ORF">H8923_07330</name>
</gene>
<dbReference type="SUPFAM" id="SSF52218">
    <property type="entry name" value="Flavoproteins"/>
    <property type="match status" value="1"/>
</dbReference>
<dbReference type="Pfam" id="PF12724">
    <property type="entry name" value="Flavodoxin_5"/>
    <property type="match status" value="1"/>
</dbReference>
<dbReference type="PROSITE" id="PS00201">
    <property type="entry name" value="FLAVODOXIN"/>
    <property type="match status" value="1"/>
</dbReference>
<keyword evidence="3" id="KW-1185">Reference proteome</keyword>
<dbReference type="EMBL" id="JACRWE010000003">
    <property type="protein sequence ID" value="MBC5996567.1"/>
    <property type="molecule type" value="Genomic_DNA"/>
</dbReference>
<dbReference type="Gene3D" id="3.40.50.360">
    <property type="match status" value="1"/>
</dbReference>
<reference evidence="2 3" key="1">
    <citation type="submission" date="2020-08" db="EMBL/GenBank/DDBJ databases">
        <authorList>
            <person name="Liu C."/>
            <person name="Sun Q."/>
        </authorList>
    </citation>
    <scope>NUCLEOTIDE SEQUENCE [LARGE SCALE GENOMIC DNA]</scope>
    <source>
        <strain evidence="2 3">NSJ-18</strain>
    </source>
</reference>
<organism evidence="2 3">
    <name type="scientific">Romboutsia faecis</name>
    <dbReference type="NCBI Taxonomy" id="2764597"/>
    <lineage>
        <taxon>Bacteria</taxon>
        <taxon>Bacillati</taxon>
        <taxon>Bacillota</taxon>
        <taxon>Clostridia</taxon>
        <taxon>Peptostreptococcales</taxon>
        <taxon>Peptostreptococcaceae</taxon>
        <taxon>Romboutsia</taxon>
    </lineage>
</organism>
<evidence type="ECO:0000259" key="1">
    <source>
        <dbReference type="Pfam" id="PF12724"/>
    </source>
</evidence>
<dbReference type="InterPro" id="IPR029039">
    <property type="entry name" value="Flavoprotein-like_sf"/>
</dbReference>
<evidence type="ECO:0000313" key="3">
    <source>
        <dbReference type="Proteomes" id="UP000609849"/>
    </source>
</evidence>
<dbReference type="InterPro" id="IPR052200">
    <property type="entry name" value="Protoporphyrinogen_IX_DH"/>
</dbReference>